<evidence type="ECO:0000313" key="1">
    <source>
        <dbReference type="EMBL" id="KAF2732709.1"/>
    </source>
</evidence>
<name>A0A9P4QX56_9PLEO</name>
<keyword evidence="2" id="KW-1185">Reference proteome</keyword>
<sequence>MRKGMPPAIAVLLERQSRRSAQLKGVGGGEAEEEHGIEQGEVKLHARGVGGGDGREWLCRVHAEPQPPLLPSPSPLHHHLTLHWSTRVVAYLRASGTLPRLRHVKPGAVSIRGRGAIVCSDCVKLISWASLSLPVLLSNGLGHCGFLIRRIAENPQHHEVLVRETFLSMVGGFVPFATSFAKSMIIALRSRYREPMSPWYKRETADYPVTISTNPCYQPVGPVSHPVSSWGRPYNLFIGPPRPRGSWSINRACLAWPSFNCAISTASSIREAPCAAAVGCASTQTTATHSAHSHNISKSVPCLMSVILGH</sequence>
<gene>
    <name evidence="1" type="ORF">EJ04DRAFT_525059</name>
</gene>
<accession>A0A9P4QX56</accession>
<reference evidence="1" key="1">
    <citation type="journal article" date="2020" name="Stud. Mycol.">
        <title>101 Dothideomycetes genomes: a test case for predicting lifestyles and emergence of pathogens.</title>
        <authorList>
            <person name="Haridas S."/>
            <person name="Albert R."/>
            <person name="Binder M."/>
            <person name="Bloem J."/>
            <person name="Labutti K."/>
            <person name="Salamov A."/>
            <person name="Andreopoulos B."/>
            <person name="Baker S."/>
            <person name="Barry K."/>
            <person name="Bills G."/>
            <person name="Bluhm B."/>
            <person name="Cannon C."/>
            <person name="Castanera R."/>
            <person name="Culley D."/>
            <person name="Daum C."/>
            <person name="Ezra D."/>
            <person name="Gonzalez J."/>
            <person name="Henrissat B."/>
            <person name="Kuo A."/>
            <person name="Liang C."/>
            <person name="Lipzen A."/>
            <person name="Lutzoni F."/>
            <person name="Magnuson J."/>
            <person name="Mondo S."/>
            <person name="Nolan M."/>
            <person name="Ohm R."/>
            <person name="Pangilinan J."/>
            <person name="Park H.-J."/>
            <person name="Ramirez L."/>
            <person name="Alfaro M."/>
            <person name="Sun H."/>
            <person name="Tritt A."/>
            <person name="Yoshinaga Y."/>
            <person name="Zwiers L.-H."/>
            <person name="Turgeon B."/>
            <person name="Goodwin S."/>
            <person name="Spatafora J."/>
            <person name="Crous P."/>
            <person name="Grigoriev I."/>
        </authorList>
    </citation>
    <scope>NUCLEOTIDE SEQUENCE</scope>
    <source>
        <strain evidence="1">CBS 125425</strain>
    </source>
</reference>
<proteinExistence type="predicted"/>
<dbReference type="Proteomes" id="UP000799444">
    <property type="component" value="Unassembled WGS sequence"/>
</dbReference>
<dbReference type="EMBL" id="ML996172">
    <property type="protein sequence ID" value="KAF2732709.1"/>
    <property type="molecule type" value="Genomic_DNA"/>
</dbReference>
<organism evidence="1 2">
    <name type="scientific">Polyplosphaeria fusca</name>
    <dbReference type="NCBI Taxonomy" id="682080"/>
    <lineage>
        <taxon>Eukaryota</taxon>
        <taxon>Fungi</taxon>
        <taxon>Dikarya</taxon>
        <taxon>Ascomycota</taxon>
        <taxon>Pezizomycotina</taxon>
        <taxon>Dothideomycetes</taxon>
        <taxon>Pleosporomycetidae</taxon>
        <taxon>Pleosporales</taxon>
        <taxon>Tetraplosphaeriaceae</taxon>
        <taxon>Polyplosphaeria</taxon>
    </lineage>
</organism>
<evidence type="ECO:0000313" key="2">
    <source>
        <dbReference type="Proteomes" id="UP000799444"/>
    </source>
</evidence>
<comment type="caution">
    <text evidence="1">The sequence shown here is derived from an EMBL/GenBank/DDBJ whole genome shotgun (WGS) entry which is preliminary data.</text>
</comment>
<protein>
    <submittedName>
        <fullName evidence="1">Uncharacterized protein</fullName>
    </submittedName>
</protein>
<dbReference type="AlphaFoldDB" id="A0A9P4QX56"/>